<dbReference type="Gene3D" id="3.30.420.10">
    <property type="entry name" value="Ribonuclease H-like superfamily/Ribonuclease H"/>
    <property type="match status" value="1"/>
</dbReference>
<evidence type="ECO:0000313" key="4">
    <source>
        <dbReference type="Proteomes" id="UP000467840"/>
    </source>
</evidence>
<dbReference type="GO" id="GO:0004523">
    <property type="term" value="F:RNA-DNA hybrid ribonuclease activity"/>
    <property type="evidence" value="ECO:0007669"/>
    <property type="project" value="InterPro"/>
</dbReference>
<dbReference type="InterPro" id="IPR036397">
    <property type="entry name" value="RNaseH_sf"/>
</dbReference>
<dbReference type="Pfam" id="PF13456">
    <property type="entry name" value="RVT_3"/>
    <property type="match status" value="1"/>
</dbReference>
<dbReference type="GO" id="GO:0003676">
    <property type="term" value="F:nucleic acid binding"/>
    <property type="evidence" value="ECO:0007669"/>
    <property type="project" value="InterPro"/>
</dbReference>
<dbReference type="CDD" id="cd06222">
    <property type="entry name" value="RNase_H_like"/>
    <property type="match status" value="1"/>
</dbReference>
<dbReference type="EMBL" id="JAAGAX010000016">
    <property type="protein sequence ID" value="KAF2288776.1"/>
    <property type="molecule type" value="Genomic_DNA"/>
</dbReference>
<name>A0A6A6KL00_HEVBR</name>
<organism evidence="3 4">
    <name type="scientific">Hevea brasiliensis</name>
    <name type="common">Para rubber tree</name>
    <name type="synonym">Siphonia brasiliensis</name>
    <dbReference type="NCBI Taxonomy" id="3981"/>
    <lineage>
        <taxon>Eukaryota</taxon>
        <taxon>Viridiplantae</taxon>
        <taxon>Streptophyta</taxon>
        <taxon>Embryophyta</taxon>
        <taxon>Tracheophyta</taxon>
        <taxon>Spermatophyta</taxon>
        <taxon>Magnoliopsida</taxon>
        <taxon>eudicotyledons</taxon>
        <taxon>Gunneridae</taxon>
        <taxon>Pentapetalae</taxon>
        <taxon>rosids</taxon>
        <taxon>fabids</taxon>
        <taxon>Malpighiales</taxon>
        <taxon>Euphorbiaceae</taxon>
        <taxon>Crotonoideae</taxon>
        <taxon>Micrandreae</taxon>
        <taxon>Hevea</taxon>
    </lineage>
</organism>
<evidence type="ECO:0008006" key="5">
    <source>
        <dbReference type="Google" id="ProtNLM"/>
    </source>
</evidence>
<dbReference type="InterPro" id="IPR013103">
    <property type="entry name" value="RVT_2"/>
</dbReference>
<dbReference type="Proteomes" id="UP000467840">
    <property type="component" value="Chromosome 8"/>
</dbReference>
<protein>
    <recommendedName>
        <fullName evidence="5">Reverse transcriptase Ty1/copia-type domain-containing protein</fullName>
    </recommendedName>
</protein>
<dbReference type="InterPro" id="IPR002156">
    <property type="entry name" value="RNaseH_domain"/>
</dbReference>
<dbReference type="Pfam" id="PF07727">
    <property type="entry name" value="RVT_2"/>
    <property type="match status" value="1"/>
</dbReference>
<feature type="domain" description="Reverse transcriptase Ty1/copia-type" evidence="1">
    <location>
        <begin position="131"/>
        <end position="192"/>
    </location>
</feature>
<gene>
    <name evidence="3" type="ORF">GH714_012928</name>
</gene>
<evidence type="ECO:0000259" key="2">
    <source>
        <dbReference type="Pfam" id="PF13456"/>
    </source>
</evidence>
<dbReference type="PANTHER" id="PTHR34023">
    <property type="entry name" value="RNASE H DOMAIN-CONTAINING PROTEIN"/>
    <property type="match status" value="1"/>
</dbReference>
<dbReference type="InterPro" id="IPR044730">
    <property type="entry name" value="RNase_H-like_dom_plant"/>
</dbReference>
<dbReference type="PANTHER" id="PTHR34023:SF4">
    <property type="entry name" value="RNASE H TYPE-1 DOMAIN-CONTAINING PROTEIN"/>
    <property type="match status" value="1"/>
</dbReference>
<feature type="domain" description="RNase H type-1" evidence="2">
    <location>
        <begin position="2"/>
        <end position="56"/>
    </location>
</feature>
<dbReference type="AlphaFoldDB" id="A0A6A6KL00"/>
<evidence type="ECO:0000259" key="1">
    <source>
        <dbReference type="Pfam" id="PF07727"/>
    </source>
</evidence>
<evidence type="ECO:0000313" key="3">
    <source>
        <dbReference type="EMBL" id="KAF2288776.1"/>
    </source>
</evidence>
<proteinExistence type="predicted"/>
<sequence length="195" mass="22503">MDSLATIQLVHEQQMVNRRMMGILVQWRELLHRKWKLKFQHAFREANMVADKLASLAVEMDPRIRVLHDQPAEVCDALQADTYGAVRPEDLLVSLAHEPITYEKAKIDPNWAQAMRQELNALELNQTWDAHKKPNVSKWVFKIKYNQDDSVDRYKARLIKKGFNQLEGIDYIGSFSPATKLVTVQLFLAIATAFG</sequence>
<keyword evidence="4" id="KW-1185">Reference proteome</keyword>
<reference evidence="3 4" key="1">
    <citation type="journal article" date="2020" name="Mol. Plant">
        <title>The Chromosome-Based Rubber Tree Genome Provides New Insights into Spurge Genome Evolution and Rubber Biosynthesis.</title>
        <authorList>
            <person name="Liu J."/>
            <person name="Shi C."/>
            <person name="Shi C.C."/>
            <person name="Li W."/>
            <person name="Zhang Q.J."/>
            <person name="Zhang Y."/>
            <person name="Li K."/>
            <person name="Lu H.F."/>
            <person name="Shi C."/>
            <person name="Zhu S.T."/>
            <person name="Xiao Z.Y."/>
            <person name="Nan H."/>
            <person name="Yue Y."/>
            <person name="Zhu X.G."/>
            <person name="Wu Y."/>
            <person name="Hong X.N."/>
            <person name="Fan G.Y."/>
            <person name="Tong Y."/>
            <person name="Zhang D."/>
            <person name="Mao C.L."/>
            <person name="Liu Y.L."/>
            <person name="Hao S.J."/>
            <person name="Liu W.Q."/>
            <person name="Lv M.Q."/>
            <person name="Zhang H.B."/>
            <person name="Liu Y."/>
            <person name="Hu-Tang G.R."/>
            <person name="Wang J.P."/>
            <person name="Wang J.H."/>
            <person name="Sun Y.H."/>
            <person name="Ni S.B."/>
            <person name="Chen W.B."/>
            <person name="Zhang X.C."/>
            <person name="Jiao Y.N."/>
            <person name="Eichler E.E."/>
            <person name="Li G.H."/>
            <person name="Liu X."/>
            <person name="Gao L.Z."/>
        </authorList>
    </citation>
    <scope>NUCLEOTIDE SEQUENCE [LARGE SCALE GENOMIC DNA]</scope>
    <source>
        <strain evidence="4">cv. GT1</strain>
        <tissue evidence="3">Leaf</tissue>
    </source>
</reference>
<comment type="caution">
    <text evidence="3">The sequence shown here is derived from an EMBL/GenBank/DDBJ whole genome shotgun (WGS) entry which is preliminary data.</text>
</comment>
<accession>A0A6A6KL00</accession>